<keyword evidence="4" id="KW-0808">Transferase</keyword>
<accession>A0A9K3J554</accession>
<feature type="domain" description="Serine-threonine/tyrosine-protein kinase catalytic" evidence="3">
    <location>
        <begin position="11"/>
        <end position="57"/>
    </location>
</feature>
<dbReference type="Gene3D" id="1.10.510.10">
    <property type="entry name" value="Transferase(Phosphotransferase) domain 1"/>
    <property type="match status" value="1"/>
</dbReference>
<dbReference type="AlphaFoldDB" id="A0A9K3J554"/>
<reference evidence="4" key="2">
    <citation type="submission" date="2020-06" db="EMBL/GenBank/DDBJ databases">
        <title>Helianthus annuus Genome sequencing and assembly Release 2.</title>
        <authorList>
            <person name="Gouzy J."/>
            <person name="Langlade N."/>
            <person name="Munos S."/>
        </authorList>
    </citation>
    <scope>NUCLEOTIDE SEQUENCE</scope>
    <source>
        <tissue evidence="4">Leaves</tissue>
    </source>
</reference>
<evidence type="ECO:0000256" key="1">
    <source>
        <dbReference type="ARBA" id="ARBA00004236"/>
    </source>
</evidence>
<proteinExistence type="predicted"/>
<gene>
    <name evidence="4" type="ORF">HanXRQr2_Chr04g0141821</name>
</gene>
<dbReference type="Proteomes" id="UP000215914">
    <property type="component" value="Unassembled WGS sequence"/>
</dbReference>
<keyword evidence="2" id="KW-1003">Cell membrane</keyword>
<evidence type="ECO:0000313" key="4">
    <source>
        <dbReference type="EMBL" id="KAF5808120.1"/>
    </source>
</evidence>
<dbReference type="Pfam" id="PF07714">
    <property type="entry name" value="PK_Tyr_Ser-Thr"/>
    <property type="match status" value="1"/>
</dbReference>
<dbReference type="EMBL" id="MNCJ02000319">
    <property type="protein sequence ID" value="KAF5808120.1"/>
    <property type="molecule type" value="Genomic_DNA"/>
</dbReference>
<dbReference type="InterPro" id="IPR001245">
    <property type="entry name" value="Ser-Thr/Tyr_kinase_cat_dom"/>
</dbReference>
<dbReference type="GO" id="GO:0005886">
    <property type="term" value="C:plasma membrane"/>
    <property type="evidence" value="ECO:0007669"/>
    <property type="project" value="UniProtKB-SubCell"/>
</dbReference>
<dbReference type="PANTHER" id="PTHR45621">
    <property type="entry name" value="OS01G0588500 PROTEIN-RELATED"/>
    <property type="match status" value="1"/>
</dbReference>
<organism evidence="4 5">
    <name type="scientific">Helianthus annuus</name>
    <name type="common">Common sunflower</name>
    <dbReference type="NCBI Taxonomy" id="4232"/>
    <lineage>
        <taxon>Eukaryota</taxon>
        <taxon>Viridiplantae</taxon>
        <taxon>Streptophyta</taxon>
        <taxon>Embryophyta</taxon>
        <taxon>Tracheophyta</taxon>
        <taxon>Spermatophyta</taxon>
        <taxon>Magnoliopsida</taxon>
        <taxon>eudicotyledons</taxon>
        <taxon>Gunneridae</taxon>
        <taxon>Pentapetalae</taxon>
        <taxon>asterids</taxon>
        <taxon>campanulids</taxon>
        <taxon>Asterales</taxon>
        <taxon>Asteraceae</taxon>
        <taxon>Asteroideae</taxon>
        <taxon>Heliantheae alliance</taxon>
        <taxon>Heliantheae</taxon>
        <taxon>Helianthus</taxon>
    </lineage>
</organism>
<dbReference type="GO" id="GO:0004672">
    <property type="term" value="F:protein kinase activity"/>
    <property type="evidence" value="ECO:0007669"/>
    <property type="project" value="InterPro"/>
</dbReference>
<evidence type="ECO:0000256" key="2">
    <source>
        <dbReference type="ARBA" id="ARBA00022475"/>
    </source>
</evidence>
<keyword evidence="5" id="KW-1185">Reference proteome</keyword>
<comment type="caution">
    <text evidence="4">The sequence shown here is derived from an EMBL/GenBank/DDBJ whole genome shotgun (WGS) entry which is preliminary data.</text>
</comment>
<dbReference type="Gramene" id="mRNA:HanXRQr2_Chr04g0141821">
    <property type="protein sequence ID" value="mRNA:HanXRQr2_Chr04g0141821"/>
    <property type="gene ID" value="HanXRQr2_Chr04g0141821"/>
</dbReference>
<evidence type="ECO:0000313" key="5">
    <source>
        <dbReference type="Proteomes" id="UP000215914"/>
    </source>
</evidence>
<comment type="subcellular location">
    <subcellularLocation>
        <location evidence="1">Cell membrane</location>
    </subcellularLocation>
</comment>
<keyword evidence="2" id="KW-0472">Membrane</keyword>
<protein>
    <recommendedName>
        <fullName evidence="3">Serine-threonine/tyrosine-protein kinase catalytic domain-containing protein</fullName>
    </recommendedName>
</protein>
<reference evidence="4" key="1">
    <citation type="journal article" date="2017" name="Nature">
        <title>The sunflower genome provides insights into oil metabolism, flowering and Asterid evolution.</title>
        <authorList>
            <person name="Badouin H."/>
            <person name="Gouzy J."/>
            <person name="Grassa C.J."/>
            <person name="Murat F."/>
            <person name="Staton S.E."/>
            <person name="Cottret L."/>
            <person name="Lelandais-Briere C."/>
            <person name="Owens G.L."/>
            <person name="Carrere S."/>
            <person name="Mayjonade B."/>
            <person name="Legrand L."/>
            <person name="Gill N."/>
            <person name="Kane N.C."/>
            <person name="Bowers J.E."/>
            <person name="Hubner S."/>
            <person name="Bellec A."/>
            <person name="Berard A."/>
            <person name="Berges H."/>
            <person name="Blanchet N."/>
            <person name="Boniface M.C."/>
            <person name="Brunel D."/>
            <person name="Catrice O."/>
            <person name="Chaidir N."/>
            <person name="Claudel C."/>
            <person name="Donnadieu C."/>
            <person name="Faraut T."/>
            <person name="Fievet G."/>
            <person name="Helmstetter N."/>
            <person name="King M."/>
            <person name="Knapp S.J."/>
            <person name="Lai Z."/>
            <person name="Le Paslier M.C."/>
            <person name="Lippi Y."/>
            <person name="Lorenzon L."/>
            <person name="Mandel J.R."/>
            <person name="Marage G."/>
            <person name="Marchand G."/>
            <person name="Marquand E."/>
            <person name="Bret-Mestries E."/>
            <person name="Morien E."/>
            <person name="Nambeesan S."/>
            <person name="Nguyen T."/>
            <person name="Pegot-Espagnet P."/>
            <person name="Pouilly N."/>
            <person name="Raftis F."/>
            <person name="Sallet E."/>
            <person name="Schiex T."/>
            <person name="Thomas J."/>
            <person name="Vandecasteele C."/>
            <person name="Vares D."/>
            <person name="Vear F."/>
            <person name="Vautrin S."/>
            <person name="Crespi M."/>
            <person name="Mangin B."/>
            <person name="Burke J.M."/>
            <person name="Salse J."/>
            <person name="Munos S."/>
            <person name="Vincourt P."/>
            <person name="Rieseberg L.H."/>
            <person name="Langlade N.B."/>
        </authorList>
    </citation>
    <scope>NUCLEOTIDE SEQUENCE</scope>
    <source>
        <tissue evidence="4">Leaves</tissue>
    </source>
</reference>
<dbReference type="InterPro" id="IPR050823">
    <property type="entry name" value="Plant_Ser_Thr_Prot_Kinase"/>
</dbReference>
<dbReference type="SUPFAM" id="SSF56112">
    <property type="entry name" value="Protein kinase-like (PK-like)"/>
    <property type="match status" value="1"/>
</dbReference>
<dbReference type="Gene3D" id="3.30.200.20">
    <property type="entry name" value="Phosphorylase Kinase, domain 1"/>
    <property type="match status" value="1"/>
</dbReference>
<sequence>MLQQLRSLFHRTLEEVYFLGLFTHPNINRLLGYCKDEHEHLLVYEYMPNKNFGNFLWKGKYTTKSDIYGFGRVLLESILGIEKEISHPSYGDDEGYYYWADLINSDKRMLKEILDPRFKGKYPLKGASKCLALALRCVSNNAKDRPLSEEVLQRLEHIYALHN</sequence>
<evidence type="ECO:0000259" key="3">
    <source>
        <dbReference type="Pfam" id="PF07714"/>
    </source>
</evidence>
<dbReference type="InterPro" id="IPR011009">
    <property type="entry name" value="Kinase-like_dom_sf"/>
</dbReference>
<name>A0A9K3J554_HELAN</name>